<dbReference type="InterPro" id="IPR002347">
    <property type="entry name" value="SDR_fam"/>
</dbReference>
<evidence type="ECO:0000313" key="3">
    <source>
        <dbReference type="EMBL" id="KAG7447041.1"/>
    </source>
</evidence>
<comment type="caution">
    <text evidence="3">The sequence shown here is derived from an EMBL/GenBank/DDBJ whole genome shotgun (WGS) entry which is preliminary data.</text>
</comment>
<dbReference type="PANTHER" id="PTHR42760:SF121">
    <property type="entry name" value="3-OXOACYL-(ACYL-CARRIER-PROTEIN) REDUCTASE"/>
    <property type="match status" value="1"/>
</dbReference>
<evidence type="ECO:0000256" key="2">
    <source>
        <dbReference type="ARBA" id="ARBA00022857"/>
    </source>
</evidence>
<proteinExistence type="inferred from homology"/>
<keyword evidence="4" id="KW-1185">Reference proteome</keyword>
<dbReference type="OrthoDB" id="498125at2759"/>
<dbReference type="Gene3D" id="3.40.50.720">
    <property type="entry name" value="NAD(P)-binding Rossmann-like Domain"/>
    <property type="match status" value="1"/>
</dbReference>
<dbReference type="Proteomes" id="UP000812287">
    <property type="component" value="Unassembled WGS sequence"/>
</dbReference>
<evidence type="ECO:0000256" key="1">
    <source>
        <dbReference type="ARBA" id="ARBA00006484"/>
    </source>
</evidence>
<dbReference type="Pfam" id="PF13561">
    <property type="entry name" value="adh_short_C2"/>
    <property type="match status" value="1"/>
</dbReference>
<dbReference type="InterPro" id="IPR036291">
    <property type="entry name" value="NAD(P)-bd_dom_sf"/>
</dbReference>
<keyword evidence="2" id="KW-0521">NADP</keyword>
<dbReference type="GO" id="GO:0048038">
    <property type="term" value="F:quinone binding"/>
    <property type="evidence" value="ECO:0007669"/>
    <property type="project" value="TreeGrafter"/>
</dbReference>
<dbReference type="SUPFAM" id="SSF51735">
    <property type="entry name" value="NAD(P)-binding Rossmann-fold domains"/>
    <property type="match status" value="1"/>
</dbReference>
<name>A0A9P7VWA1_9AGAR</name>
<dbReference type="PROSITE" id="PS00061">
    <property type="entry name" value="ADH_SHORT"/>
    <property type="match status" value="1"/>
</dbReference>
<dbReference type="GeneID" id="66112316"/>
<accession>A0A9P7VWA1</accession>
<dbReference type="GO" id="GO:0006633">
    <property type="term" value="P:fatty acid biosynthetic process"/>
    <property type="evidence" value="ECO:0007669"/>
    <property type="project" value="TreeGrafter"/>
</dbReference>
<comment type="similarity">
    <text evidence="1">Belongs to the short-chain dehydrogenases/reductases (SDR) family.</text>
</comment>
<dbReference type="InterPro" id="IPR020904">
    <property type="entry name" value="Sc_DH/Rdtase_CS"/>
</dbReference>
<organism evidence="3 4">
    <name type="scientific">Guyanagaster necrorhizus</name>
    <dbReference type="NCBI Taxonomy" id="856835"/>
    <lineage>
        <taxon>Eukaryota</taxon>
        <taxon>Fungi</taxon>
        <taxon>Dikarya</taxon>
        <taxon>Basidiomycota</taxon>
        <taxon>Agaricomycotina</taxon>
        <taxon>Agaricomycetes</taxon>
        <taxon>Agaricomycetidae</taxon>
        <taxon>Agaricales</taxon>
        <taxon>Marasmiineae</taxon>
        <taxon>Physalacriaceae</taxon>
        <taxon>Guyanagaster</taxon>
    </lineage>
</organism>
<evidence type="ECO:0000313" key="4">
    <source>
        <dbReference type="Proteomes" id="UP000812287"/>
    </source>
</evidence>
<dbReference type="EMBL" id="MU250533">
    <property type="protein sequence ID" value="KAG7447041.1"/>
    <property type="molecule type" value="Genomic_DNA"/>
</dbReference>
<reference evidence="3" key="1">
    <citation type="submission" date="2020-11" db="EMBL/GenBank/DDBJ databases">
        <title>Adaptations for nitrogen fixation in a non-lichenized fungal sporocarp promotes dispersal by wood-feeding termites.</title>
        <authorList>
            <consortium name="DOE Joint Genome Institute"/>
            <person name="Koch R.A."/>
            <person name="Yoon G."/>
            <person name="Arayal U."/>
            <person name="Lail K."/>
            <person name="Amirebrahimi M."/>
            <person name="Labutti K."/>
            <person name="Lipzen A."/>
            <person name="Riley R."/>
            <person name="Barry K."/>
            <person name="Henrissat B."/>
            <person name="Grigoriev I.V."/>
            <person name="Herr J.R."/>
            <person name="Aime M.C."/>
        </authorList>
    </citation>
    <scope>NUCLEOTIDE SEQUENCE</scope>
    <source>
        <strain evidence="3">MCA 3950</strain>
    </source>
</reference>
<dbReference type="RefSeq" id="XP_043040541.1">
    <property type="nucleotide sequence ID" value="XM_043190019.1"/>
</dbReference>
<dbReference type="AlphaFoldDB" id="A0A9P7VWA1"/>
<protein>
    <submittedName>
        <fullName evidence="3">NAD(P)-binding protein</fullName>
    </submittedName>
</protein>
<gene>
    <name evidence="3" type="ORF">BT62DRAFT_986796</name>
</gene>
<dbReference type="GO" id="GO:0016616">
    <property type="term" value="F:oxidoreductase activity, acting on the CH-OH group of donors, NAD or NADP as acceptor"/>
    <property type="evidence" value="ECO:0007669"/>
    <property type="project" value="TreeGrafter"/>
</dbReference>
<dbReference type="PANTHER" id="PTHR42760">
    <property type="entry name" value="SHORT-CHAIN DEHYDROGENASES/REDUCTASES FAMILY MEMBER"/>
    <property type="match status" value="1"/>
</dbReference>
<dbReference type="PRINTS" id="PR00081">
    <property type="entry name" value="GDHRDH"/>
</dbReference>
<dbReference type="FunFam" id="3.40.50.720:FF:000084">
    <property type="entry name" value="Short-chain dehydrogenase reductase"/>
    <property type="match status" value="1"/>
</dbReference>
<dbReference type="PRINTS" id="PR00080">
    <property type="entry name" value="SDRFAMILY"/>
</dbReference>
<sequence length="295" mass="31175">MESLGVALITGSAQGIGRAIALRLADDGFNISLNDLPSTRAELDVLASEIASKGRKSHIVTGDVSSESDVQKMIRSTVQTLGSLDVMVANAGICIAKSILSTSTEEWDRIAAVNGRGTFLCYKYAAEQMINQGHGGRIIGASSISGKQGSPNLPAYGASKWAIRGLTQSAAREFGKYGITVNAYAPGATETNMTQVVGIASAVNPGDPEQFYKDVRGRTDVGRNGTPADVASLVSYLASKEASFITGQSVRSTPARIVHLIYCITRSPSMGAVSTTRTSSYLPRLCTIYAMKRRI</sequence>